<dbReference type="Proteomes" id="UP000319335">
    <property type="component" value="Unassembled WGS sequence"/>
</dbReference>
<dbReference type="InterPro" id="IPR015422">
    <property type="entry name" value="PyrdxlP-dep_Trfase_small"/>
</dbReference>
<evidence type="ECO:0000313" key="4">
    <source>
        <dbReference type="EMBL" id="TQD23855.1"/>
    </source>
</evidence>
<accession>A0A7Z8P4A0</accession>
<keyword evidence="4" id="KW-0808">Transferase</keyword>
<sequence>MITIEYENLREVNRPFFEDYKRTFSDILNNGWYVLGENVTKFENEFSQYIGSKHCIGVGSGLDALTLSIRAFQFPKDSEVIVPSNTYIATILAVLHNNLKPVLVEPDIKTYNINPTAIERKITEKTKAIIVVHLYGKACDMDEIVRLSKKYDLKIIEDCAQAHGSMYKNKKVGSFGDFGAFSFYPTKNLGAIGDGGAITTNDNRLAAIARKLRNYGSDIKYHNELVGFNSRLDEIQAGFLSIKLRRLDQINQHKRKLASIYIQNLKENIIKPILQEGYYDVYHIFNIRTDARDELKEYLSNNGVKTDIHYPIPPHKQNALKGIIDANEKYPISEKIHETTLSLPISYSHSVAEIERVTELINQF</sequence>
<dbReference type="EMBL" id="VIAQ01000019">
    <property type="protein sequence ID" value="TQD23855.1"/>
    <property type="molecule type" value="Genomic_DNA"/>
</dbReference>
<dbReference type="GO" id="GO:0000271">
    <property type="term" value="P:polysaccharide biosynthetic process"/>
    <property type="evidence" value="ECO:0007669"/>
    <property type="project" value="TreeGrafter"/>
</dbReference>
<dbReference type="CDD" id="cd00616">
    <property type="entry name" value="AHBA_syn"/>
    <property type="match status" value="1"/>
</dbReference>
<dbReference type="PANTHER" id="PTHR30244">
    <property type="entry name" value="TRANSAMINASE"/>
    <property type="match status" value="1"/>
</dbReference>
<dbReference type="SUPFAM" id="SSF53383">
    <property type="entry name" value="PLP-dependent transferases"/>
    <property type="match status" value="1"/>
</dbReference>
<dbReference type="Pfam" id="PF01041">
    <property type="entry name" value="DegT_DnrJ_EryC1"/>
    <property type="match status" value="1"/>
</dbReference>
<evidence type="ECO:0000256" key="1">
    <source>
        <dbReference type="ARBA" id="ARBA00022898"/>
    </source>
</evidence>
<comment type="similarity">
    <text evidence="2 3">Belongs to the DegT/DnrJ/EryC1 family.</text>
</comment>
<keyword evidence="4" id="KW-0032">Aminotransferase</keyword>
<dbReference type="InterPro" id="IPR015424">
    <property type="entry name" value="PyrdxlP-dep_Trfase"/>
</dbReference>
<proteinExistence type="inferred from homology"/>
<dbReference type="Gene3D" id="3.40.640.10">
    <property type="entry name" value="Type I PLP-dependent aspartate aminotransferase-like (Major domain)"/>
    <property type="match status" value="1"/>
</dbReference>
<dbReference type="AlphaFoldDB" id="A0A7Z8P4A0"/>
<dbReference type="GO" id="GO:0008483">
    <property type="term" value="F:transaminase activity"/>
    <property type="evidence" value="ECO:0007669"/>
    <property type="project" value="UniProtKB-KW"/>
</dbReference>
<protein>
    <submittedName>
        <fullName evidence="4">DegT/DnrJ/EryC1/StrS family aminotransferase</fullName>
    </submittedName>
</protein>
<keyword evidence="1 3" id="KW-0663">Pyridoxal phosphate</keyword>
<organism evidence="4 5">
    <name type="scientific">Methanolobus vulcani</name>
    <dbReference type="NCBI Taxonomy" id="38026"/>
    <lineage>
        <taxon>Archaea</taxon>
        <taxon>Methanobacteriati</taxon>
        <taxon>Methanobacteriota</taxon>
        <taxon>Stenosarchaea group</taxon>
        <taxon>Methanomicrobia</taxon>
        <taxon>Methanosarcinales</taxon>
        <taxon>Methanosarcinaceae</taxon>
        <taxon>Methanolobus</taxon>
    </lineage>
</organism>
<keyword evidence="5" id="KW-1185">Reference proteome</keyword>
<name>A0A7Z8P4A0_9EURY</name>
<comment type="caution">
    <text evidence="4">The sequence shown here is derived from an EMBL/GenBank/DDBJ whole genome shotgun (WGS) entry which is preliminary data.</text>
</comment>
<dbReference type="Gene3D" id="3.90.1150.10">
    <property type="entry name" value="Aspartate Aminotransferase, domain 1"/>
    <property type="match status" value="1"/>
</dbReference>
<evidence type="ECO:0000256" key="3">
    <source>
        <dbReference type="RuleBase" id="RU004508"/>
    </source>
</evidence>
<reference evidence="4 5" key="1">
    <citation type="submission" date="2019-06" db="EMBL/GenBank/DDBJ databases">
        <title>Draft genome sequence of Methanolobus vulcani B1d.</title>
        <authorList>
            <person name="Creighbaum A.J."/>
            <person name="Ticak T."/>
            <person name="Hariraju D."/>
            <person name="Arivett B.A."/>
            <person name="Ferguson D.J.Jr."/>
        </authorList>
    </citation>
    <scope>NUCLEOTIDE SEQUENCE [LARGE SCALE GENOMIC DNA]</scope>
    <source>
        <strain evidence="4 5">B1d</strain>
    </source>
</reference>
<dbReference type="InterPro" id="IPR000653">
    <property type="entry name" value="DegT/StrS_aminotransferase"/>
</dbReference>
<dbReference type="PANTHER" id="PTHR30244:SF36">
    <property type="entry name" value="3-OXO-GLUCOSE-6-PHOSPHATE:GLUTAMATE AMINOTRANSFERASE"/>
    <property type="match status" value="1"/>
</dbReference>
<dbReference type="GO" id="GO:0030170">
    <property type="term" value="F:pyridoxal phosphate binding"/>
    <property type="evidence" value="ECO:0007669"/>
    <property type="project" value="TreeGrafter"/>
</dbReference>
<evidence type="ECO:0000256" key="2">
    <source>
        <dbReference type="ARBA" id="ARBA00037999"/>
    </source>
</evidence>
<evidence type="ECO:0000313" key="5">
    <source>
        <dbReference type="Proteomes" id="UP000319335"/>
    </source>
</evidence>
<dbReference type="OrthoDB" id="10355at2157"/>
<gene>
    <name evidence="4" type="ORF">FKV42_11615</name>
</gene>
<dbReference type="PIRSF" id="PIRSF000390">
    <property type="entry name" value="PLP_StrS"/>
    <property type="match status" value="1"/>
</dbReference>
<dbReference type="InterPro" id="IPR015421">
    <property type="entry name" value="PyrdxlP-dep_Trfase_major"/>
</dbReference>